<dbReference type="HOGENOM" id="CLU_007575_3_1_1"/>
<dbReference type="InterPro" id="IPR029060">
    <property type="entry name" value="PIN-like_dom_sf"/>
</dbReference>
<gene>
    <name evidence="2" type="ORF">M378DRAFT_955231</name>
</gene>
<accession>A0A0C2WFC3</accession>
<dbReference type="InterPro" id="IPR036279">
    <property type="entry name" value="5-3_exonuclease_C_sf"/>
</dbReference>
<dbReference type="GO" id="GO:0006281">
    <property type="term" value="P:DNA repair"/>
    <property type="evidence" value="ECO:0007669"/>
    <property type="project" value="UniProtKB-ARBA"/>
</dbReference>
<dbReference type="PANTHER" id="PTHR11081">
    <property type="entry name" value="FLAP ENDONUCLEASE FAMILY MEMBER"/>
    <property type="match status" value="1"/>
</dbReference>
<dbReference type="Pfam" id="PF00867">
    <property type="entry name" value="XPG_I"/>
    <property type="match status" value="1"/>
</dbReference>
<keyword evidence="3" id="KW-1185">Reference proteome</keyword>
<dbReference type="InterPro" id="IPR006086">
    <property type="entry name" value="XPG-I_dom"/>
</dbReference>
<dbReference type="SUPFAM" id="SSF47807">
    <property type="entry name" value="5' to 3' exonuclease, C-terminal subdomain"/>
    <property type="match status" value="1"/>
</dbReference>
<dbReference type="SUPFAM" id="SSF88723">
    <property type="entry name" value="PIN domain-like"/>
    <property type="match status" value="1"/>
</dbReference>
<evidence type="ECO:0000313" key="2">
    <source>
        <dbReference type="EMBL" id="KIL60107.1"/>
    </source>
</evidence>
<dbReference type="Proteomes" id="UP000054549">
    <property type="component" value="Unassembled WGS sequence"/>
</dbReference>
<dbReference type="EMBL" id="KN818304">
    <property type="protein sequence ID" value="KIL60107.1"/>
    <property type="molecule type" value="Genomic_DNA"/>
</dbReference>
<dbReference type="InterPro" id="IPR006084">
    <property type="entry name" value="XPG/Rad2"/>
</dbReference>
<dbReference type="AlphaFoldDB" id="A0A0C2WFC3"/>
<dbReference type="PANTHER" id="PTHR11081:SF75">
    <property type="entry name" value="ENDONUCLEASE, PUTATIVE (AFU_ORTHOLOGUE AFUA_3G13260)-RELATED"/>
    <property type="match status" value="1"/>
</dbReference>
<evidence type="ECO:0000259" key="1">
    <source>
        <dbReference type="Pfam" id="PF00867"/>
    </source>
</evidence>
<proteinExistence type="predicted"/>
<organism evidence="2 3">
    <name type="scientific">Amanita muscaria (strain Koide BX008)</name>
    <dbReference type="NCBI Taxonomy" id="946122"/>
    <lineage>
        <taxon>Eukaryota</taxon>
        <taxon>Fungi</taxon>
        <taxon>Dikarya</taxon>
        <taxon>Basidiomycota</taxon>
        <taxon>Agaricomycotina</taxon>
        <taxon>Agaricomycetes</taxon>
        <taxon>Agaricomycetidae</taxon>
        <taxon>Agaricales</taxon>
        <taxon>Pluteineae</taxon>
        <taxon>Amanitaceae</taxon>
        <taxon>Amanita</taxon>
    </lineage>
</organism>
<dbReference type="Gene3D" id="3.40.50.1010">
    <property type="entry name" value="5'-nuclease"/>
    <property type="match status" value="1"/>
</dbReference>
<protein>
    <recommendedName>
        <fullName evidence="1">XPG-I domain-containing protein</fullName>
    </recommendedName>
</protein>
<dbReference type="GO" id="GO:0017108">
    <property type="term" value="F:5'-flap endonuclease activity"/>
    <property type="evidence" value="ECO:0007669"/>
    <property type="project" value="TreeGrafter"/>
</dbReference>
<dbReference type="STRING" id="946122.A0A0C2WFC3"/>
<sequence>MNVEEIWQFLEPVAEEHSLLRLSLVEGFFSNRRSLHSLIFGINASAWISHRLSQHPPGTQALCVLFYGLAPLLELPIIPVFVFGTVDDSNKADKTLLRGFKRLVNAFGFYVHTAPADIEAELAMLCCSNVVDAVVTDNAAAFAFGARYVIHARDLVSADCHDRIKVYASAAIELNEECSLNQGGFFLLALLVGGGTNMHGLNGCGNQLALKLASRRKLGSDLLGAGVNLFPQELETYLGTWRARLHRSVTRLGYLAVAAEIGDTFPPIEAVIALSNPVSSLTYGPPMTTACLPRPPNLARLGQLLEEYFDWATPAGIIAKLDVHVWKGTCIRRLLKLLLPHHDVKNADEEISTIVHITDYQSAALNINHPAYQVTIRTEPLCQVALSRVKGTRTGTDLMDIDELQQADKQVWISAAIVELALPELVSDFHRHARVPRLPTHTLLTALTPVSLPTSRSTV</sequence>
<dbReference type="OrthoDB" id="2148513at2759"/>
<dbReference type="InParanoid" id="A0A0C2WFC3"/>
<feature type="domain" description="XPG-I" evidence="1">
    <location>
        <begin position="108"/>
        <end position="194"/>
    </location>
</feature>
<evidence type="ECO:0000313" key="3">
    <source>
        <dbReference type="Proteomes" id="UP000054549"/>
    </source>
</evidence>
<name>A0A0C2WFC3_AMAMK</name>
<reference evidence="2 3" key="1">
    <citation type="submission" date="2014-04" db="EMBL/GenBank/DDBJ databases">
        <title>Evolutionary Origins and Diversification of the Mycorrhizal Mutualists.</title>
        <authorList>
            <consortium name="DOE Joint Genome Institute"/>
            <consortium name="Mycorrhizal Genomics Consortium"/>
            <person name="Kohler A."/>
            <person name="Kuo A."/>
            <person name="Nagy L.G."/>
            <person name="Floudas D."/>
            <person name="Copeland A."/>
            <person name="Barry K.W."/>
            <person name="Cichocki N."/>
            <person name="Veneault-Fourrey C."/>
            <person name="LaButti K."/>
            <person name="Lindquist E.A."/>
            <person name="Lipzen A."/>
            <person name="Lundell T."/>
            <person name="Morin E."/>
            <person name="Murat C."/>
            <person name="Riley R."/>
            <person name="Ohm R."/>
            <person name="Sun H."/>
            <person name="Tunlid A."/>
            <person name="Henrissat B."/>
            <person name="Grigoriev I.V."/>
            <person name="Hibbett D.S."/>
            <person name="Martin F."/>
        </authorList>
    </citation>
    <scope>NUCLEOTIDE SEQUENCE [LARGE SCALE GENOMIC DNA]</scope>
    <source>
        <strain evidence="2 3">Koide BX008</strain>
    </source>
</reference>